<dbReference type="FunFam" id="1.10.8.270:FF:000002">
    <property type="entry name" value="TBC1 domain family member 9B"/>
    <property type="match status" value="1"/>
</dbReference>
<dbReference type="InterPro" id="IPR000195">
    <property type="entry name" value="Rab-GAP-TBC_dom"/>
</dbReference>
<evidence type="ECO:0000313" key="6">
    <source>
        <dbReference type="Proteomes" id="UP000549394"/>
    </source>
</evidence>
<dbReference type="EMBL" id="CAJFCJ010000013">
    <property type="protein sequence ID" value="CAD5120739.1"/>
    <property type="molecule type" value="Genomic_DNA"/>
</dbReference>
<dbReference type="InterPro" id="IPR004182">
    <property type="entry name" value="GRAM"/>
</dbReference>
<protein>
    <submittedName>
        <fullName evidence="5">DgyrCDS9298</fullName>
    </submittedName>
</protein>
<comment type="caution">
    <text evidence="5">The sequence shown here is derived from an EMBL/GenBank/DDBJ whole genome shotgun (WGS) entry which is preliminary data.</text>
</comment>
<feature type="domain" description="Rab-GAP TBC" evidence="4">
    <location>
        <begin position="481"/>
        <end position="668"/>
    </location>
</feature>
<dbReference type="SMART" id="SM00164">
    <property type="entry name" value="TBC"/>
    <property type="match status" value="1"/>
</dbReference>
<dbReference type="SUPFAM" id="SSF47473">
    <property type="entry name" value="EF-hand"/>
    <property type="match status" value="1"/>
</dbReference>
<dbReference type="AlphaFoldDB" id="A0A7I8VWY2"/>
<dbReference type="FunFam" id="2.30.29.30:FF:000013">
    <property type="entry name" value="Putative TBC1 domain family member 8B"/>
    <property type="match status" value="1"/>
</dbReference>
<dbReference type="Gene3D" id="1.10.472.80">
    <property type="entry name" value="Ypt/Rab-GAP domain of gyp1p, domain 3"/>
    <property type="match status" value="1"/>
</dbReference>
<dbReference type="Gene3D" id="1.10.8.270">
    <property type="entry name" value="putative rabgap domain of human tbc1 domain family member 14 like domains"/>
    <property type="match status" value="1"/>
</dbReference>
<evidence type="ECO:0000313" key="5">
    <source>
        <dbReference type="EMBL" id="CAD5120739.1"/>
    </source>
</evidence>
<dbReference type="OrthoDB" id="17687at2759"/>
<keyword evidence="2" id="KW-0677">Repeat</keyword>
<dbReference type="PANTHER" id="PTHR47666:SF1">
    <property type="entry name" value="PROTEIN VASCULAR ASSOCIATED DEATH 1, CHLOROPLASTIC"/>
    <property type="match status" value="1"/>
</dbReference>
<evidence type="ECO:0000259" key="4">
    <source>
        <dbReference type="PROSITE" id="PS50086"/>
    </source>
</evidence>
<organism evidence="5 6">
    <name type="scientific">Dimorphilus gyrociliatus</name>
    <dbReference type="NCBI Taxonomy" id="2664684"/>
    <lineage>
        <taxon>Eukaryota</taxon>
        <taxon>Metazoa</taxon>
        <taxon>Spiralia</taxon>
        <taxon>Lophotrochozoa</taxon>
        <taxon>Annelida</taxon>
        <taxon>Polychaeta</taxon>
        <taxon>Polychaeta incertae sedis</taxon>
        <taxon>Dinophilidae</taxon>
        <taxon>Dimorphilus</taxon>
    </lineage>
</organism>
<dbReference type="PANTHER" id="PTHR47666">
    <property type="entry name" value="PROTEIN VASCULAR ASSOCIATED DEATH 1, CHLOROPLASTIC"/>
    <property type="match status" value="1"/>
</dbReference>
<dbReference type="Pfam" id="PF00566">
    <property type="entry name" value="RabGAP-TBC"/>
    <property type="match status" value="1"/>
</dbReference>
<dbReference type="Gene3D" id="2.30.29.30">
    <property type="entry name" value="Pleckstrin-homology domain (PH domain)/Phosphotyrosine-binding domain (PTB)"/>
    <property type="match status" value="2"/>
</dbReference>
<dbReference type="GO" id="GO:0003008">
    <property type="term" value="P:system process"/>
    <property type="evidence" value="ECO:0007669"/>
    <property type="project" value="UniProtKB-ARBA"/>
</dbReference>
<dbReference type="SMART" id="SM00568">
    <property type="entry name" value="GRAM"/>
    <property type="match status" value="2"/>
</dbReference>
<dbReference type="SUPFAM" id="SSF47923">
    <property type="entry name" value="Ypt/Rab-GAP domain of gyp1p"/>
    <property type="match status" value="2"/>
</dbReference>
<dbReference type="Gene3D" id="1.10.238.10">
    <property type="entry name" value="EF-hand"/>
    <property type="match status" value="1"/>
</dbReference>
<name>A0A7I8VWY2_9ANNE</name>
<dbReference type="InterPro" id="IPR035969">
    <property type="entry name" value="Rab-GAP_TBC_sf"/>
</dbReference>
<sequence length="1087" mass="125149">MWIKPSFTSHSSLTLWAVERANPYFQLQRRKGVGKGQGLSGLFVGTFDSVFDSKAPSYRIVRTPEASNKVMTISLAWDKDEAYSDFEWLEKHLLPTIATIILEKDEDVAQFIQCKIESIIANSPTQTRLEDPDNFTRSELKFFKLFNMPDEERLVIYYSCSYWKNKIPRQGKLYLSINYLCFHSFFIGIETKLVIRWTDVVDLHHGGNVISDSLNIYTRKEKYSFRVLLHGEETYRLCEQLANLAMRQLMSDEVFQRDRSLPKNRRLNLKDQSSIKRDLDARKRSETYRCQFNLPVEEKLDGETECSLWTPYDKKNSSGKLYISSSYICFASKVEDLVTLIIPMRDVSVVEVVNSNSNNRVLPNALVISIKGQPSILVSNLIDREQVLAKITNFLASQGAPRRIDSRPNSFSENDSQLPAIGESKIEFQPQLLSKFPKVLDEIELALEKKKIKEWDRLFADYGRGITMYRVHEVRLAVLKGLPEKYRGELWMVFSGAINEMANNPGYYESLVERFMHTVNVATDEIERDLHRSLPEHTAFQSNIGIDALRRVLRAYAFRNPHIGYCQAMNLIAAVLLLYASEEETFWLLVVLCERILPDYYNTKVVGALVDQRVFSDLAKDHIPEIHNKLDDLGLLNMVSLSWFLTLFISVMSFAEAVNIMDCFFYDGVKTLFQFALAILESVKDELLACKDEGDAMTVLNDKFRCIVNCHTEHRVKEVEKRIYITELVDSAYRQFQTLTNNRIFNLRSKHKISVVQNLEEISMKNVIRSVAKCTKLENEALEEAFIVFREEYVTSKFYRTDPRPAIDILDKFDPQKPYYEHYRIEYEAFSAIFVGVTPWGMSETGQDLSLKLFRLLDSRKSNLINFRDFAWAMGILSSNDPVAKIKLLFRMHLPPAFRFEDGTTFEKSFLSPTSSIAILDDGVEAENFFSGESKPKTAVNPSDLVVDKEKKVEEPLSPLNQPQFIELCRILYALVNSSTSGREDQELYHAVANFSSVILRLGEEEKKLGRSVSTSSGLTSALNDNGDDLPKRRHSLTEADLEWRTTFKQVLASILNEEKLNEYFSSGFNLTKYIEDYRKKSAKFPV</sequence>
<dbReference type="PROSITE" id="PS50086">
    <property type="entry name" value="TBC_RABGAP"/>
    <property type="match status" value="1"/>
</dbReference>
<keyword evidence="1" id="KW-0343">GTPase activation</keyword>
<evidence type="ECO:0000256" key="2">
    <source>
        <dbReference type="ARBA" id="ARBA00022737"/>
    </source>
</evidence>
<feature type="region of interest" description="Disordered" evidence="3">
    <location>
        <begin position="1013"/>
        <end position="1032"/>
    </location>
</feature>
<gene>
    <name evidence="5" type="ORF">DGYR_LOCUS8788</name>
</gene>
<feature type="compositionally biased region" description="Polar residues" evidence="3">
    <location>
        <begin position="1013"/>
        <end position="1024"/>
    </location>
</feature>
<dbReference type="GO" id="GO:0005096">
    <property type="term" value="F:GTPase activator activity"/>
    <property type="evidence" value="ECO:0007669"/>
    <property type="project" value="UniProtKB-KW"/>
</dbReference>
<dbReference type="InterPro" id="IPR011992">
    <property type="entry name" value="EF-hand-dom_pair"/>
</dbReference>
<dbReference type="Pfam" id="PF02893">
    <property type="entry name" value="GRAM"/>
    <property type="match status" value="2"/>
</dbReference>
<evidence type="ECO:0000256" key="3">
    <source>
        <dbReference type="SAM" id="MobiDB-lite"/>
    </source>
</evidence>
<accession>A0A7I8VWY2</accession>
<proteinExistence type="predicted"/>
<evidence type="ECO:0000256" key="1">
    <source>
        <dbReference type="ARBA" id="ARBA00022468"/>
    </source>
</evidence>
<dbReference type="InterPro" id="IPR011993">
    <property type="entry name" value="PH-like_dom_sf"/>
</dbReference>
<dbReference type="Proteomes" id="UP000549394">
    <property type="component" value="Unassembled WGS sequence"/>
</dbReference>
<keyword evidence="6" id="KW-1185">Reference proteome</keyword>
<reference evidence="5 6" key="1">
    <citation type="submission" date="2020-08" db="EMBL/GenBank/DDBJ databases">
        <authorList>
            <person name="Hejnol A."/>
        </authorList>
    </citation>
    <scope>NUCLEOTIDE SEQUENCE [LARGE SCALE GENOMIC DNA]</scope>
</reference>